<evidence type="ECO:0000256" key="1">
    <source>
        <dbReference type="ARBA" id="ARBA00023157"/>
    </source>
</evidence>
<evidence type="ECO:0000256" key="3">
    <source>
        <dbReference type="PROSITE-ProRule" id="PRU01282"/>
    </source>
</evidence>
<evidence type="ECO:0000313" key="6">
    <source>
        <dbReference type="Proteomes" id="UP000025245"/>
    </source>
</evidence>
<dbReference type="Proteomes" id="UP000269148">
    <property type="component" value="Unassembled WGS sequence"/>
</dbReference>
<dbReference type="KEGG" id="siz:SI82_07230"/>
<dbReference type="NCBIfam" id="TIGR01617">
    <property type="entry name" value="arsC_related"/>
    <property type="match status" value="1"/>
</dbReference>
<dbReference type="AlphaFoldDB" id="A0A3L8GFY4"/>
<keyword evidence="6" id="KW-1185">Reference proteome</keyword>
<dbReference type="KEGG" id="sio:DW64_07110"/>
<evidence type="ECO:0000313" key="5">
    <source>
        <dbReference type="EMBL" id="RLU55959.1"/>
    </source>
</evidence>
<dbReference type="RefSeq" id="WP_003101512.1">
    <property type="nucleotide sequence ID" value="NZ_CP010783.1"/>
</dbReference>
<evidence type="ECO:0000313" key="7">
    <source>
        <dbReference type="Proteomes" id="UP000269148"/>
    </source>
</evidence>
<dbReference type="OrthoDB" id="9794155at2"/>
<dbReference type="InterPro" id="IPR006504">
    <property type="entry name" value="Tscrpt_reg_Spx/MgsR"/>
</dbReference>
<evidence type="ECO:0000256" key="2">
    <source>
        <dbReference type="ARBA" id="ARBA00023284"/>
    </source>
</evidence>
<sequence>MITFYEYPKCSTCQRAKAELKKLVADFEAIDIKANPPKAKEIAKWMKESDYSIRQFFNTSGNSYRELGLKDKIDGLSLEEAATLLSKDGMLIKRPILLKDGKVLQIGARKTYSQELLH</sequence>
<dbReference type="STRING" id="1346.BMF34_07155"/>
<protein>
    <submittedName>
        <fullName evidence="4 5">Arsenate reductase</fullName>
    </submittedName>
</protein>
<dbReference type="SUPFAM" id="SSF52833">
    <property type="entry name" value="Thioredoxin-like"/>
    <property type="match status" value="1"/>
</dbReference>
<evidence type="ECO:0000313" key="4">
    <source>
        <dbReference type="EMBL" id="AHY16222.1"/>
    </source>
</evidence>
<dbReference type="InterPro" id="IPR006660">
    <property type="entry name" value="Arsenate_reductase-like"/>
</dbReference>
<dbReference type="PANTHER" id="PTHR30041">
    <property type="entry name" value="ARSENATE REDUCTASE"/>
    <property type="match status" value="1"/>
</dbReference>
<reference evidence="5 7" key="2">
    <citation type="submission" date="2018-06" db="EMBL/GenBank/DDBJ databases">
        <title>Mutators as drivers of adaptation in pathogenic bacteria and a risk factor for host jumps and vaccine escape.</title>
        <authorList>
            <person name="Barnes A.C."/>
            <person name="Silayeva O."/>
        </authorList>
    </citation>
    <scope>NUCLEOTIDE SEQUENCE [LARGE SCALE GENOMIC DNA]</scope>
    <source>
        <strain evidence="5 7">QMA0445</strain>
    </source>
</reference>
<gene>
    <name evidence="5" type="ORF">DIY07_07310</name>
    <name evidence="4" type="ORF">DQ08_07125</name>
</gene>
<comment type="similarity">
    <text evidence="3">Belongs to the ArsC family.</text>
</comment>
<dbReference type="GeneID" id="35764793"/>
<dbReference type="SMR" id="A0A3L8GFY4"/>
<keyword evidence="2" id="KW-0676">Redox-active center</keyword>
<dbReference type="Gene3D" id="3.40.30.10">
    <property type="entry name" value="Glutaredoxin"/>
    <property type="match status" value="1"/>
</dbReference>
<dbReference type="EMBL" id="QLQD01000065">
    <property type="protein sequence ID" value="RLU55959.1"/>
    <property type="molecule type" value="Genomic_DNA"/>
</dbReference>
<dbReference type="PANTHER" id="PTHR30041:SF8">
    <property type="entry name" value="PROTEIN YFFB"/>
    <property type="match status" value="1"/>
</dbReference>
<dbReference type="InterPro" id="IPR036249">
    <property type="entry name" value="Thioredoxin-like_sf"/>
</dbReference>
<dbReference type="KEGG" id="siq:DQ08_07125"/>
<name>A0A3L8GFY4_STRIN</name>
<organism evidence="5 7">
    <name type="scientific">Streptococcus iniae</name>
    <name type="common">Streptococcus shiloi</name>
    <dbReference type="NCBI Taxonomy" id="1346"/>
    <lineage>
        <taxon>Bacteria</taxon>
        <taxon>Bacillati</taxon>
        <taxon>Bacillota</taxon>
        <taxon>Bacilli</taxon>
        <taxon>Lactobacillales</taxon>
        <taxon>Streptococcaceae</taxon>
        <taxon>Streptococcus</taxon>
    </lineage>
</organism>
<proteinExistence type="inferred from homology"/>
<keyword evidence="1" id="KW-1015">Disulfide bond</keyword>
<dbReference type="Pfam" id="PF03960">
    <property type="entry name" value="ArsC"/>
    <property type="match status" value="1"/>
</dbReference>
<accession>A0A3L8GFY4</accession>
<dbReference type="EMBL" id="CP007586">
    <property type="protein sequence ID" value="AHY16222.1"/>
    <property type="molecule type" value="Genomic_DNA"/>
</dbReference>
<dbReference type="Proteomes" id="UP000025245">
    <property type="component" value="Chromosome"/>
</dbReference>
<reference evidence="4 6" key="1">
    <citation type="journal article" date="2014" name="Genome Announc.">
        <title>Complete Genome Sequence of a Virulent Strain, Streptococcus iniae ISET0901, Isolated from Diseased Tilapia.</title>
        <authorList>
            <person name="Pridgeon J.W."/>
            <person name="Zhang D."/>
            <person name="Zhang L."/>
        </authorList>
    </citation>
    <scope>NUCLEOTIDE SEQUENCE [LARGE SCALE GENOMIC DNA]</scope>
    <source>
        <strain evidence="4 6">ISET0901</strain>
    </source>
</reference>
<dbReference type="PROSITE" id="PS51353">
    <property type="entry name" value="ARSC"/>
    <property type="match status" value="1"/>
</dbReference>
<dbReference type="CDD" id="cd03036">
    <property type="entry name" value="ArsC_like"/>
    <property type="match status" value="1"/>
</dbReference>